<name>A0A4Y2RNI0_ARAVE</name>
<dbReference type="AlphaFoldDB" id="A0A4Y2RNI0"/>
<keyword evidence="2" id="KW-1185">Reference proteome</keyword>
<comment type="caution">
    <text evidence="1">The sequence shown here is derived from an EMBL/GenBank/DDBJ whole genome shotgun (WGS) entry which is preliminary data.</text>
</comment>
<gene>
    <name evidence="1" type="ORF">AVEN_11235_1</name>
</gene>
<protein>
    <submittedName>
        <fullName evidence="1">Uncharacterized protein</fullName>
    </submittedName>
</protein>
<evidence type="ECO:0000313" key="2">
    <source>
        <dbReference type="Proteomes" id="UP000499080"/>
    </source>
</evidence>
<organism evidence="1 2">
    <name type="scientific">Araneus ventricosus</name>
    <name type="common">Orbweaver spider</name>
    <name type="synonym">Epeira ventricosa</name>
    <dbReference type="NCBI Taxonomy" id="182803"/>
    <lineage>
        <taxon>Eukaryota</taxon>
        <taxon>Metazoa</taxon>
        <taxon>Ecdysozoa</taxon>
        <taxon>Arthropoda</taxon>
        <taxon>Chelicerata</taxon>
        <taxon>Arachnida</taxon>
        <taxon>Araneae</taxon>
        <taxon>Araneomorphae</taxon>
        <taxon>Entelegynae</taxon>
        <taxon>Araneoidea</taxon>
        <taxon>Araneidae</taxon>
        <taxon>Araneus</taxon>
    </lineage>
</organism>
<dbReference type="Proteomes" id="UP000499080">
    <property type="component" value="Unassembled WGS sequence"/>
</dbReference>
<evidence type="ECO:0000313" key="1">
    <source>
        <dbReference type="EMBL" id="GBN76896.1"/>
    </source>
</evidence>
<accession>A0A4Y2RNI0</accession>
<dbReference type="EMBL" id="BGPR01017673">
    <property type="protein sequence ID" value="GBN76896.1"/>
    <property type="molecule type" value="Genomic_DNA"/>
</dbReference>
<proteinExistence type="predicted"/>
<sequence length="121" mass="13588">MPEVRTFATSLPRRAETGHESSTCISENLKCPNCSGSHAAFSRSCPKWLTEKQIQATKVKQNISYAEARKIVVAQTPKLGVSYSSVLQQKADIGIQYDLDDLKQHQSFLFYQKLQPLQLNS</sequence>
<reference evidence="1 2" key="1">
    <citation type="journal article" date="2019" name="Sci. Rep.">
        <title>Orb-weaving spider Araneus ventricosus genome elucidates the spidroin gene catalogue.</title>
        <authorList>
            <person name="Kono N."/>
            <person name="Nakamura H."/>
            <person name="Ohtoshi R."/>
            <person name="Moran D.A.P."/>
            <person name="Shinohara A."/>
            <person name="Yoshida Y."/>
            <person name="Fujiwara M."/>
            <person name="Mori M."/>
            <person name="Tomita M."/>
            <person name="Arakawa K."/>
        </authorList>
    </citation>
    <scope>NUCLEOTIDE SEQUENCE [LARGE SCALE GENOMIC DNA]</scope>
</reference>
<dbReference type="OrthoDB" id="6776451at2759"/>